<sequence length="749" mass="81960">MPQQDNILSVPTSYAIPKPAPVQMQSTTGSQVAAQGVRPSQINFQNASSNHREAIAAVEGANQENIRAMSALSGKLASKFKEMQDEEFAQGYMRHMQGESVAEIAKDKPFFGIFGDGGAVRGAQARQTENAGQALVQYVQQNQGDLVKMSLDEQRTVLAKFVSDLGTDDPVADRMIAEGAMKVFPSMLDNLARASEAENQRSAAVAQADTMKQAGESMNYARGQVAIGQMSTSSYEALQNNFLESAKPLPGQSPDSYRAALTGNIMELTKNGNFEAANLLRNEILDVQLDPTERLQLDAQMKSMNAEWLKDNPLSMDYTSFVAQAPTQIEAGRYNSQESLYADIDRFNADYKVQTGSLKPLIDNEEKARMGARWDAWRLKDEAASAKLASAAEDESVKRSAYAMGFAKGSPSQMAASGLDAKAKAAMEQNETAKFLTEQGNTSAVTVGRLAVNGHIVAPLKEQLSGTLGVLKGGGIPKEDDLIRLQTAYLKFQNTPYGMGAAEQYFGDDLELVKQMSGMDMSKRENQQWVRERAQATKVKTKPTEEMQKTASDLVDSEIKPGWWGRTFGDAQDMGAGFELQAKEEMKSHAADVMSQYPNMSQEEVLKMASARTMQNKDVAGNMLITGGKKGEFFQTLNSHLNIKMQSPTDTRINTIVNEGIRAKVPAQFNFTVGSLNALPNGKVFATVVRENGVSQSMVLDIADMANVYNQKKVKAKSDDKQRRADYQLEKGVTDAYRASESVKQQPKR</sequence>
<feature type="region of interest" description="Disordered" evidence="1">
    <location>
        <begin position="712"/>
        <end position="749"/>
    </location>
</feature>
<protein>
    <submittedName>
        <fullName evidence="2">Uncharacterized protein</fullName>
    </submittedName>
</protein>
<evidence type="ECO:0000256" key="1">
    <source>
        <dbReference type="SAM" id="MobiDB-lite"/>
    </source>
</evidence>
<proteinExistence type="predicted"/>
<accession>A0A1L7DQI8</accession>
<name>A0A1L7DQI8_9CAUD</name>
<keyword evidence="3" id="KW-1185">Reference proteome</keyword>
<reference evidence="3" key="1">
    <citation type="submission" date="2016-12" db="EMBL/GenBank/DDBJ databases">
        <title>Characterization and complete genome sequence of Yersinia bacteriophage, fHe-Yen3-01.</title>
        <authorList>
            <person name="Jun J.W."/>
            <person name="Wicklund A."/>
            <person name="Skurnik M."/>
        </authorList>
    </citation>
    <scope>NUCLEOTIDE SEQUENCE [LARGE SCALE GENOMIC DNA]</scope>
</reference>
<evidence type="ECO:0000313" key="2">
    <source>
        <dbReference type="EMBL" id="APU00380.1"/>
    </source>
</evidence>
<dbReference type="Proteomes" id="UP000225269">
    <property type="component" value="Segment"/>
</dbReference>
<dbReference type="EMBL" id="KY318515">
    <property type="protein sequence ID" value="APU00380.1"/>
    <property type="molecule type" value="Genomic_DNA"/>
</dbReference>
<organism evidence="2 3">
    <name type="scientific">Yersinia phage fHe-Yen3-01</name>
    <dbReference type="NCBI Taxonomy" id="1932893"/>
    <lineage>
        <taxon>Viruses</taxon>
        <taxon>Duplodnaviria</taxon>
        <taxon>Heunggongvirae</taxon>
        <taxon>Uroviricota</taxon>
        <taxon>Caudoviricetes</taxon>
        <taxon>Autographivirales</taxon>
        <taxon>Autonotataviridae</taxon>
        <taxon>Melnykvirinae</taxon>
        <taxon>Pokrovskaiavirus</taxon>
        <taxon>Pokrovskaiavirus fHeYen301</taxon>
    </lineage>
</organism>
<evidence type="ECO:0000313" key="3">
    <source>
        <dbReference type="Proteomes" id="UP000225269"/>
    </source>
</evidence>
<gene>
    <name evidence="2" type="ORF">fHeYen301_47</name>
</gene>
<feature type="region of interest" description="Disordered" evidence="1">
    <location>
        <begin position="534"/>
        <end position="553"/>
    </location>
</feature>
<feature type="compositionally biased region" description="Basic and acidic residues" evidence="1">
    <location>
        <begin position="716"/>
        <end position="733"/>
    </location>
</feature>